<dbReference type="PANTHER" id="PTHR47463:SF2">
    <property type="entry name" value="F-BOX PROTEIN SKIP16"/>
    <property type="match status" value="1"/>
</dbReference>
<keyword evidence="2" id="KW-0833">Ubl conjugation pathway</keyword>
<proteinExistence type="predicted"/>
<keyword evidence="6" id="KW-1185">Reference proteome</keyword>
<accession>A0A150G8X8</accession>
<dbReference type="SMART" id="SM00860">
    <property type="entry name" value="SMI1_KNR4"/>
    <property type="match status" value="1"/>
</dbReference>
<dbReference type="OrthoDB" id="2305498at2759"/>
<dbReference type="Proteomes" id="UP000075714">
    <property type="component" value="Unassembled WGS sequence"/>
</dbReference>
<dbReference type="InterPro" id="IPR036047">
    <property type="entry name" value="F-box-like_dom_sf"/>
</dbReference>
<feature type="domain" description="ApaG" evidence="4">
    <location>
        <begin position="386"/>
        <end position="528"/>
    </location>
</feature>
<name>A0A150G8X8_GONPE</name>
<dbReference type="InterPro" id="IPR018958">
    <property type="entry name" value="Knr4/Smi1-like_dom"/>
</dbReference>
<evidence type="ECO:0000313" key="5">
    <source>
        <dbReference type="EMBL" id="KXZ46223.1"/>
    </source>
</evidence>
<dbReference type="InterPro" id="IPR007474">
    <property type="entry name" value="ApaG_domain"/>
</dbReference>
<dbReference type="SUPFAM" id="SSF110069">
    <property type="entry name" value="ApaG-like"/>
    <property type="match status" value="1"/>
</dbReference>
<evidence type="ECO:0000256" key="1">
    <source>
        <dbReference type="ARBA" id="ARBA00004906"/>
    </source>
</evidence>
<dbReference type="SUPFAM" id="SSF81383">
    <property type="entry name" value="F-box domain"/>
    <property type="match status" value="1"/>
</dbReference>
<evidence type="ECO:0000313" key="6">
    <source>
        <dbReference type="Proteomes" id="UP000075714"/>
    </source>
</evidence>
<dbReference type="Gene3D" id="2.60.40.1470">
    <property type="entry name" value="ApaG domain"/>
    <property type="match status" value="1"/>
</dbReference>
<keyword evidence="3" id="KW-0175">Coiled coil</keyword>
<evidence type="ECO:0000259" key="4">
    <source>
        <dbReference type="PROSITE" id="PS51087"/>
    </source>
</evidence>
<dbReference type="PANTHER" id="PTHR47463">
    <property type="entry name" value="F-BOX PROTEIN SKIP16"/>
    <property type="match status" value="1"/>
</dbReference>
<evidence type="ECO:0000256" key="3">
    <source>
        <dbReference type="SAM" id="Coils"/>
    </source>
</evidence>
<reference evidence="6" key="1">
    <citation type="journal article" date="2016" name="Nat. Commun.">
        <title>The Gonium pectorale genome demonstrates co-option of cell cycle regulation during the evolution of multicellularity.</title>
        <authorList>
            <person name="Hanschen E.R."/>
            <person name="Marriage T.N."/>
            <person name="Ferris P.J."/>
            <person name="Hamaji T."/>
            <person name="Toyoda A."/>
            <person name="Fujiyama A."/>
            <person name="Neme R."/>
            <person name="Noguchi H."/>
            <person name="Minakuchi Y."/>
            <person name="Suzuki M."/>
            <person name="Kawai-Toyooka H."/>
            <person name="Smith D.R."/>
            <person name="Sparks H."/>
            <person name="Anderson J."/>
            <person name="Bakaric R."/>
            <person name="Luria V."/>
            <person name="Karger A."/>
            <person name="Kirschner M.W."/>
            <person name="Durand P.M."/>
            <person name="Michod R.E."/>
            <person name="Nozaki H."/>
            <person name="Olson B.J."/>
        </authorList>
    </citation>
    <scope>NUCLEOTIDE SEQUENCE [LARGE SCALE GENOMIC DNA]</scope>
    <source>
        <strain evidence="6">NIES-2863</strain>
    </source>
</reference>
<sequence>MVSAKRRLRAVLGGQLGESQLPSRDAARAACVSTQWRDLILHDEHLWKRFVADDLGLSEKRGADGTNKLTYRHAYASWRLSYGAEYWPYLPRAIRAWERIKGWLAANYPAVHATIQGGASEADLAEAEAALGFRLPPAVKVLYRLHNGQALALDTALDRHEAARAAAKARFDAAKAQVDELLARQQQQAKAGGADADAAAAAATAVAAATAELAAAQQAQQAVAGPTGPETEAELGSIFHGLFGGYSVYDHMVCTRMMPLQRAVQWTRAMELHRIRPRINPAGGMFFQPNLLAVACSFRVYDKLFVADVSTGGMWVVRRGMRGTMLEPASPGETSAGRRDGLLDWFEEYANRLVSGNYQVAPLDDELAEGSRAISLFPLRPPGMAEAVTRGVRVRASVAYVPEQLPGNKHVFAYSIRMALLEPAQLGAGLGGGPPLLRCQLLSRHWVIRDENGQVVDQVRGDGVIGMYPILEPGRDEFVYCSCTHQVATRGSMEGEFRFVEGTSDRPTGPVFDVVCPPFQLDVPSYVY</sequence>
<dbReference type="STRING" id="33097.A0A150G8X8"/>
<feature type="coiled-coil region" evidence="3">
    <location>
        <begin position="157"/>
        <end position="184"/>
    </location>
</feature>
<dbReference type="AlphaFoldDB" id="A0A150G8X8"/>
<organism evidence="5 6">
    <name type="scientific">Gonium pectorale</name>
    <name type="common">Green alga</name>
    <dbReference type="NCBI Taxonomy" id="33097"/>
    <lineage>
        <taxon>Eukaryota</taxon>
        <taxon>Viridiplantae</taxon>
        <taxon>Chlorophyta</taxon>
        <taxon>core chlorophytes</taxon>
        <taxon>Chlorophyceae</taxon>
        <taxon>CS clade</taxon>
        <taxon>Chlamydomonadales</taxon>
        <taxon>Volvocaceae</taxon>
        <taxon>Gonium</taxon>
    </lineage>
</organism>
<dbReference type="Pfam" id="PF09346">
    <property type="entry name" value="SMI1_KNR4"/>
    <property type="match status" value="1"/>
</dbReference>
<dbReference type="EMBL" id="LSYV01000047">
    <property type="protein sequence ID" value="KXZ46223.1"/>
    <property type="molecule type" value="Genomic_DNA"/>
</dbReference>
<gene>
    <name evidence="5" type="ORF">GPECTOR_46g292</name>
</gene>
<dbReference type="SUPFAM" id="SSF160631">
    <property type="entry name" value="SMI1/KNR4-like"/>
    <property type="match status" value="1"/>
</dbReference>
<dbReference type="PROSITE" id="PS51087">
    <property type="entry name" value="APAG"/>
    <property type="match status" value="1"/>
</dbReference>
<comment type="pathway">
    <text evidence="1">Protein modification; protein ubiquitination.</text>
</comment>
<dbReference type="InterPro" id="IPR037883">
    <property type="entry name" value="Knr4/Smi1-like_sf"/>
</dbReference>
<protein>
    <recommendedName>
        <fullName evidence="4">ApaG domain-containing protein</fullName>
    </recommendedName>
</protein>
<evidence type="ECO:0000256" key="2">
    <source>
        <dbReference type="ARBA" id="ARBA00022786"/>
    </source>
</evidence>
<comment type="caution">
    <text evidence="5">The sequence shown here is derived from an EMBL/GenBank/DDBJ whole genome shotgun (WGS) entry which is preliminary data.</text>
</comment>
<dbReference type="Pfam" id="PF12937">
    <property type="entry name" value="F-box-like"/>
    <property type="match status" value="1"/>
</dbReference>
<dbReference type="InterPro" id="IPR036767">
    <property type="entry name" value="ApaG_sf"/>
</dbReference>
<dbReference type="Pfam" id="PF04379">
    <property type="entry name" value="DUF525"/>
    <property type="match status" value="1"/>
</dbReference>
<dbReference type="InterPro" id="IPR001810">
    <property type="entry name" value="F-box_dom"/>
</dbReference>